<evidence type="ECO:0000313" key="7">
    <source>
        <dbReference type="Proteomes" id="UP000291020"/>
    </source>
</evidence>
<dbReference type="InterPro" id="IPR014853">
    <property type="entry name" value="VWF/SSPO/ZAN-like_Cys-rich_dom"/>
</dbReference>
<reference evidence="6" key="2">
    <citation type="submission" date="2025-08" db="UniProtKB">
        <authorList>
            <consortium name="Ensembl"/>
        </authorList>
    </citation>
    <scope>IDENTIFICATION</scope>
</reference>
<dbReference type="InterPro" id="IPR036084">
    <property type="entry name" value="Ser_inhib-like_sf"/>
</dbReference>
<evidence type="ECO:0000259" key="5">
    <source>
        <dbReference type="PROSITE" id="PS51233"/>
    </source>
</evidence>
<dbReference type="PANTHER" id="PTHR11339">
    <property type="entry name" value="EXTRACELLULAR MATRIX GLYCOPROTEIN RELATED"/>
    <property type="match status" value="1"/>
</dbReference>
<dbReference type="Pfam" id="PF01826">
    <property type="entry name" value="TIL"/>
    <property type="match status" value="1"/>
</dbReference>
<dbReference type="InterPro" id="IPR001846">
    <property type="entry name" value="VWF_type-D"/>
</dbReference>
<evidence type="ECO:0000256" key="4">
    <source>
        <dbReference type="ARBA" id="ARBA00023180"/>
    </source>
</evidence>
<keyword evidence="7" id="KW-1185">Reference proteome</keyword>
<dbReference type="InterPro" id="IPR002919">
    <property type="entry name" value="TIL_dom"/>
</dbReference>
<dbReference type="PANTHER" id="PTHR11339:SF396">
    <property type="entry name" value="SCO-SPONDIN"/>
    <property type="match status" value="1"/>
</dbReference>
<dbReference type="Gene3D" id="2.10.25.10">
    <property type="entry name" value="Laminin"/>
    <property type="match status" value="1"/>
</dbReference>
<sequence length="213" mass="23563">GLSVLWDGGTRVYVKLDPRYQGRVAGLCGNFDGDTENDFTSRQGVVEPTSDLFGNSWRVSLLCPEVNNEDFEHPCIANGHRGTWARKRCSIIMQHLFVPCHEEVPCHQFYDWCVFDACGCDSGGDCECLCTAIAAYAEECNQRGVYVRWRSQELCPMQCDNGLEYEACGPACPQTCKNFGLEPAEHCDAISCVEGCFCPDGRVLHGELLGAGR</sequence>
<dbReference type="SMART" id="SM00832">
    <property type="entry name" value="C8"/>
    <property type="match status" value="1"/>
</dbReference>
<dbReference type="CDD" id="cd19941">
    <property type="entry name" value="TIL"/>
    <property type="match status" value="1"/>
</dbReference>
<dbReference type="AlphaFoldDB" id="A0A452I5A8"/>
<protein>
    <recommendedName>
        <fullName evidence="5">VWFD domain-containing protein</fullName>
    </recommendedName>
</protein>
<dbReference type="Proteomes" id="UP000291020">
    <property type="component" value="Unassembled WGS sequence"/>
</dbReference>
<dbReference type="InterPro" id="IPR050780">
    <property type="entry name" value="Mucin_vWF_Thrombospondin_sf"/>
</dbReference>
<evidence type="ECO:0000313" key="6">
    <source>
        <dbReference type="Ensembl" id="ENSGAGP00000022705.1"/>
    </source>
</evidence>
<name>A0A452I5A8_9SAUR</name>
<dbReference type="Pfam" id="PF08742">
    <property type="entry name" value="C8"/>
    <property type="match status" value="1"/>
</dbReference>
<comment type="subcellular location">
    <subcellularLocation>
        <location evidence="1">Secreted</location>
    </subcellularLocation>
</comment>
<dbReference type="Pfam" id="PF00094">
    <property type="entry name" value="VWD"/>
    <property type="match status" value="1"/>
</dbReference>
<keyword evidence="4" id="KW-0325">Glycoprotein</keyword>
<proteinExistence type="predicted"/>
<dbReference type="SUPFAM" id="SSF57567">
    <property type="entry name" value="Serine protease inhibitors"/>
    <property type="match status" value="1"/>
</dbReference>
<keyword evidence="2" id="KW-0964">Secreted</keyword>
<evidence type="ECO:0000256" key="1">
    <source>
        <dbReference type="ARBA" id="ARBA00004613"/>
    </source>
</evidence>
<reference evidence="7" key="1">
    <citation type="journal article" date="2017" name="PLoS ONE">
        <title>The Agassiz's desert tortoise genome provides a resource for the conservation of a threatened species.</title>
        <authorList>
            <person name="Tollis M."/>
            <person name="DeNardo D.F."/>
            <person name="Cornelius J.A."/>
            <person name="Dolby G.A."/>
            <person name="Edwards T."/>
            <person name="Henen B.T."/>
            <person name="Karl A.E."/>
            <person name="Murphy R.W."/>
            <person name="Kusumi K."/>
        </authorList>
    </citation>
    <scope>NUCLEOTIDE SEQUENCE [LARGE SCALE GENOMIC DNA]</scope>
</reference>
<dbReference type="STRING" id="38772.ENSGAGP00000022705"/>
<accession>A0A452I5A8</accession>
<reference evidence="6" key="3">
    <citation type="submission" date="2025-09" db="UniProtKB">
        <authorList>
            <consortium name="Ensembl"/>
        </authorList>
    </citation>
    <scope>IDENTIFICATION</scope>
</reference>
<keyword evidence="3" id="KW-1015">Disulfide bond</keyword>
<evidence type="ECO:0000256" key="3">
    <source>
        <dbReference type="ARBA" id="ARBA00023157"/>
    </source>
</evidence>
<evidence type="ECO:0000256" key="2">
    <source>
        <dbReference type="ARBA" id="ARBA00022525"/>
    </source>
</evidence>
<organism evidence="6 7">
    <name type="scientific">Gopherus agassizii</name>
    <name type="common">Agassiz's desert tortoise</name>
    <dbReference type="NCBI Taxonomy" id="38772"/>
    <lineage>
        <taxon>Eukaryota</taxon>
        <taxon>Metazoa</taxon>
        <taxon>Chordata</taxon>
        <taxon>Craniata</taxon>
        <taxon>Vertebrata</taxon>
        <taxon>Euteleostomi</taxon>
        <taxon>Archelosauria</taxon>
        <taxon>Testudinata</taxon>
        <taxon>Testudines</taxon>
        <taxon>Cryptodira</taxon>
        <taxon>Durocryptodira</taxon>
        <taxon>Testudinoidea</taxon>
        <taxon>Testudinidae</taxon>
        <taxon>Gopherus</taxon>
    </lineage>
</organism>
<dbReference type="Ensembl" id="ENSGAGT00000025863.1">
    <property type="protein sequence ID" value="ENSGAGP00000022705.1"/>
    <property type="gene ID" value="ENSGAGG00000016643.1"/>
</dbReference>
<feature type="domain" description="VWFD" evidence="5">
    <location>
        <begin position="1"/>
        <end position="64"/>
    </location>
</feature>
<dbReference type="PROSITE" id="PS51233">
    <property type="entry name" value="VWFD"/>
    <property type="match status" value="1"/>
</dbReference>